<dbReference type="Proteomes" id="UP000016860">
    <property type="component" value="Unassembled WGS sequence"/>
</dbReference>
<keyword evidence="2" id="KW-0472">Membrane</keyword>
<dbReference type="PATRIC" id="fig|1330534.3.peg.1538"/>
<evidence type="ECO:0000313" key="3">
    <source>
        <dbReference type="EMBL" id="EPR12775.1"/>
    </source>
</evidence>
<evidence type="ECO:0000313" key="4">
    <source>
        <dbReference type="Proteomes" id="UP000016860"/>
    </source>
</evidence>
<keyword evidence="2" id="KW-1133">Transmembrane helix</keyword>
<feature type="transmembrane region" description="Helical" evidence="2">
    <location>
        <begin position="7"/>
        <end position="25"/>
    </location>
</feature>
<dbReference type="STRING" id="1330534.L323_07685"/>
<dbReference type="PANTHER" id="PTHR37313">
    <property type="entry name" value="UPF0749 PROTEIN RV1825"/>
    <property type="match status" value="1"/>
</dbReference>
<dbReference type="EMBL" id="ATAY01000024">
    <property type="protein sequence ID" value="EPR12775.1"/>
    <property type="molecule type" value="Genomic_DNA"/>
</dbReference>
<dbReference type="PANTHER" id="PTHR37313:SF2">
    <property type="entry name" value="UPF0749 PROTEIN YLXX"/>
    <property type="match status" value="1"/>
</dbReference>
<dbReference type="OrthoDB" id="9776196at2"/>
<proteinExistence type="inferred from homology"/>
<gene>
    <name evidence="3" type="ORF">L323_07685</name>
</gene>
<comment type="similarity">
    <text evidence="1">Belongs to the UPF0749 family.</text>
</comment>
<protein>
    <recommendedName>
        <fullName evidence="5">Division initiation protein</fullName>
    </recommendedName>
</protein>
<organism evidence="3 4">
    <name type="scientific">Ruminiclostridium papyrosolvens C7</name>
    <dbReference type="NCBI Taxonomy" id="1330534"/>
    <lineage>
        <taxon>Bacteria</taxon>
        <taxon>Bacillati</taxon>
        <taxon>Bacillota</taxon>
        <taxon>Clostridia</taxon>
        <taxon>Eubacteriales</taxon>
        <taxon>Oscillospiraceae</taxon>
        <taxon>Ruminiclostridium</taxon>
    </lineage>
</organism>
<evidence type="ECO:0008006" key="5">
    <source>
        <dbReference type="Google" id="ProtNLM"/>
    </source>
</evidence>
<keyword evidence="2" id="KW-0812">Transmembrane</keyword>
<accession>U4R464</accession>
<sequence>MKVKDNFIILFIIFAIFGMLVTVQIRSTVSMQKQSALTLDYNRLKSQLDTRVKEGEQYKAQIAELEHKKEDFLKASPGTNSSNSLKNELDYLKFISGLTDVTGDGVVITLNDAENPDPASQMNYIIHDYEVYGIINDLRDAGAQAIAINDERLIATSEQICAGPTIKINKNRYAVPFEIKAIGDPDKLYSAIKDSDVVSGLIQYKKRVTVEQKNSIVIPKFMNDINGLISKLEVADNESKKEQ</sequence>
<name>U4R464_9FIRM</name>
<evidence type="ECO:0000256" key="1">
    <source>
        <dbReference type="ARBA" id="ARBA00009108"/>
    </source>
</evidence>
<dbReference type="RefSeq" id="WP_020815094.1">
    <property type="nucleotide sequence ID" value="NZ_ATAY01000024.1"/>
</dbReference>
<dbReference type="Pfam" id="PF05949">
    <property type="entry name" value="DUF881"/>
    <property type="match status" value="1"/>
</dbReference>
<dbReference type="Gene3D" id="3.30.70.1880">
    <property type="entry name" value="Protein of unknown function DUF881"/>
    <property type="match status" value="1"/>
</dbReference>
<dbReference type="AlphaFoldDB" id="U4R464"/>
<reference evidence="3 4" key="1">
    <citation type="journal article" date="2013" name="Genome Announc.">
        <title>Draft Genome Sequence of the Cellulolytic Bacterium Clostridium papyrosolvens C7 (ATCC 700395).</title>
        <authorList>
            <person name="Zepeda V."/>
            <person name="Dassa B."/>
            <person name="Borovok I."/>
            <person name="Lamed R."/>
            <person name="Bayer E.A."/>
            <person name="Cate J.H."/>
        </authorList>
    </citation>
    <scope>NUCLEOTIDE SEQUENCE [LARGE SCALE GENOMIC DNA]</scope>
    <source>
        <strain evidence="3 4">C7</strain>
    </source>
</reference>
<evidence type="ECO:0000256" key="2">
    <source>
        <dbReference type="SAM" id="Phobius"/>
    </source>
</evidence>
<dbReference type="InterPro" id="IPR010273">
    <property type="entry name" value="DUF881"/>
</dbReference>
<comment type="caution">
    <text evidence="3">The sequence shown here is derived from an EMBL/GenBank/DDBJ whole genome shotgun (WGS) entry which is preliminary data.</text>
</comment>